<name>A0A507QTF0_MONPU</name>
<organism evidence="2 3">
    <name type="scientific">Monascus purpureus</name>
    <name type="common">Red mold</name>
    <name type="synonym">Monascus anka</name>
    <dbReference type="NCBI Taxonomy" id="5098"/>
    <lineage>
        <taxon>Eukaryota</taxon>
        <taxon>Fungi</taxon>
        <taxon>Dikarya</taxon>
        <taxon>Ascomycota</taxon>
        <taxon>Pezizomycotina</taxon>
        <taxon>Eurotiomycetes</taxon>
        <taxon>Eurotiomycetidae</taxon>
        <taxon>Eurotiales</taxon>
        <taxon>Aspergillaceae</taxon>
        <taxon>Monascus</taxon>
    </lineage>
</organism>
<evidence type="ECO:0000313" key="3">
    <source>
        <dbReference type="Proteomes" id="UP000319663"/>
    </source>
</evidence>
<dbReference type="AlphaFoldDB" id="A0A507QTF0"/>
<dbReference type="InterPro" id="IPR041698">
    <property type="entry name" value="Methyltransf_25"/>
</dbReference>
<feature type="domain" description="Methyltransferase" evidence="1">
    <location>
        <begin position="74"/>
        <end position="165"/>
    </location>
</feature>
<comment type="caution">
    <text evidence="2">The sequence shown here is derived from an EMBL/GenBank/DDBJ whole genome shotgun (WGS) entry which is preliminary data.</text>
</comment>
<protein>
    <recommendedName>
        <fullName evidence="1">Methyltransferase domain-containing protein</fullName>
    </recommendedName>
</protein>
<dbReference type="SUPFAM" id="SSF53335">
    <property type="entry name" value="S-adenosyl-L-methionine-dependent methyltransferases"/>
    <property type="match status" value="1"/>
</dbReference>
<proteinExistence type="predicted"/>
<dbReference type="InterPro" id="IPR029063">
    <property type="entry name" value="SAM-dependent_MTases_sf"/>
</dbReference>
<dbReference type="PANTHER" id="PTHR43591:SF24">
    <property type="entry name" value="2-METHOXY-6-POLYPRENYL-1,4-BENZOQUINOL METHYLASE, MITOCHONDRIAL"/>
    <property type="match status" value="1"/>
</dbReference>
<evidence type="ECO:0000259" key="1">
    <source>
        <dbReference type="Pfam" id="PF13649"/>
    </source>
</evidence>
<dbReference type="Proteomes" id="UP000319663">
    <property type="component" value="Unassembled WGS sequence"/>
</dbReference>
<dbReference type="CDD" id="cd02440">
    <property type="entry name" value="AdoMet_MTases"/>
    <property type="match status" value="1"/>
</dbReference>
<dbReference type="Gene3D" id="3.40.50.150">
    <property type="entry name" value="Vaccinia Virus protein VP39"/>
    <property type="match status" value="1"/>
</dbReference>
<accession>A0A507QTF0</accession>
<sequence>MTSLEPETVALDSAYLETVTIQNREYQRYSIENRVYFEPIDDAEAERLELQHRVLSRVFEDRLIFPPIRRPRRVLDCGYGAGAWALDVADQYPNCEVIGVDISPHMRPDDEPDNLILQVDNLNRRFTFPSNYFDLVHSRLLATGIDRNRWRSYIRDIKRVLKPGGWVQMAEIYFNVQSDSGLMTEQNALRIWSTQYMGALGDVKDLRVGTRLRNLLTEAGLVEVDATMIPLPLSAWSNDPRMREIGAMNRENIRKLLKTLPLYPLTQRQHMPREQFDALVAQARREADSRSLKAYFPLYVCIGRKP</sequence>
<dbReference type="Pfam" id="PF13649">
    <property type="entry name" value="Methyltransf_25"/>
    <property type="match status" value="1"/>
</dbReference>
<keyword evidence="3" id="KW-1185">Reference proteome</keyword>
<reference evidence="2 3" key="1">
    <citation type="submission" date="2019-06" db="EMBL/GenBank/DDBJ databases">
        <title>Wine fermentation using esterase from Monascus purpureus.</title>
        <authorList>
            <person name="Geng C."/>
            <person name="Zhang Y."/>
        </authorList>
    </citation>
    <scope>NUCLEOTIDE SEQUENCE [LARGE SCALE GENOMIC DNA]</scope>
    <source>
        <strain evidence="2">HQ1</strain>
    </source>
</reference>
<dbReference type="PANTHER" id="PTHR43591">
    <property type="entry name" value="METHYLTRANSFERASE"/>
    <property type="match status" value="1"/>
</dbReference>
<dbReference type="EMBL" id="VIFY01000112">
    <property type="protein sequence ID" value="TQB70330.1"/>
    <property type="molecule type" value="Genomic_DNA"/>
</dbReference>
<evidence type="ECO:0000313" key="2">
    <source>
        <dbReference type="EMBL" id="TQB70330.1"/>
    </source>
</evidence>
<gene>
    <name evidence="2" type="ORF">MPDQ_000641</name>
</gene>
<dbReference type="STRING" id="5098.A0A507QTF0"/>
<dbReference type="GO" id="GO:0008168">
    <property type="term" value="F:methyltransferase activity"/>
    <property type="evidence" value="ECO:0007669"/>
    <property type="project" value="TreeGrafter"/>
</dbReference>